<feature type="coiled-coil region" evidence="1">
    <location>
        <begin position="395"/>
        <end position="446"/>
    </location>
</feature>
<proteinExistence type="predicted"/>
<feature type="region of interest" description="Disordered" evidence="2">
    <location>
        <begin position="1"/>
        <end position="95"/>
    </location>
</feature>
<keyword evidence="1" id="KW-0175">Coiled coil</keyword>
<dbReference type="Proteomes" id="UP000429607">
    <property type="component" value="Unassembled WGS sequence"/>
</dbReference>
<name>A0A6A3HH15_9STRA</name>
<comment type="caution">
    <text evidence="3">The sequence shown here is derived from an EMBL/GenBank/DDBJ whole genome shotgun (WGS) entry which is preliminary data.</text>
</comment>
<evidence type="ECO:0000313" key="3">
    <source>
        <dbReference type="EMBL" id="KAE8968024.1"/>
    </source>
</evidence>
<feature type="region of interest" description="Disordered" evidence="2">
    <location>
        <begin position="317"/>
        <end position="346"/>
    </location>
</feature>
<evidence type="ECO:0000256" key="1">
    <source>
        <dbReference type="SAM" id="Coils"/>
    </source>
</evidence>
<dbReference type="EMBL" id="QXFV01004744">
    <property type="protein sequence ID" value="KAE8968024.1"/>
    <property type="molecule type" value="Genomic_DNA"/>
</dbReference>
<accession>A0A6A3HH15</accession>
<gene>
    <name evidence="3" type="ORF">PR001_g27916</name>
</gene>
<sequence>MAKDAGHIDGSSEGPASPSSLLGASSSGAKRKHDQDSGPIDRASATSGKRPRKARSAKPTSNARMATRQASRRAGREASFPSNAGGGGVASGASGDNDCEAASVAVAIQDSDDSILTLNEVEEACKALQQMFDRQKGGKRQVERRRQAEKFKLSSPHIVLLANRYKAARNRGGQVDYEKASITRNFDNFTGHADKLEAYEGHVTSMLKKALQQKRALDAGCRKKTQEEGTEELVTREAQHLQQIETLHNHIQNLEAQANSDNLQAENRKLQNDLENTKKQLHAALKRSEADCNKAQEIPVRQRLETAKFKRKLREKKLSSKEEELEKKRVALQEQEQEQKNERSRLEAQRFTLDKEIKRHDEKATADKQAHVKDMMKQKAMLDEITKKKDALASHESLKKTADDWKQKCIRAENEAAAARVPYATLESLQDENRFMKKNVDSLDACCSTERRIDDFAKHRVNDFQTMPRKSRRELIISWLEGFDHRRASWLHGRFAAFVHDRNRICHDNGVLQVDHNRFLRVCDEIKQDLDQLDEDTRNAHLLL</sequence>
<organism evidence="3 4">
    <name type="scientific">Phytophthora rubi</name>
    <dbReference type="NCBI Taxonomy" id="129364"/>
    <lineage>
        <taxon>Eukaryota</taxon>
        <taxon>Sar</taxon>
        <taxon>Stramenopiles</taxon>
        <taxon>Oomycota</taxon>
        <taxon>Peronosporomycetes</taxon>
        <taxon>Peronosporales</taxon>
        <taxon>Peronosporaceae</taxon>
        <taxon>Phytophthora</taxon>
    </lineage>
</organism>
<evidence type="ECO:0000313" key="4">
    <source>
        <dbReference type="Proteomes" id="UP000429607"/>
    </source>
</evidence>
<dbReference type="AlphaFoldDB" id="A0A6A3HH15"/>
<reference evidence="3 4" key="1">
    <citation type="submission" date="2018-09" db="EMBL/GenBank/DDBJ databases">
        <title>Genomic investigation of the strawberry pathogen Phytophthora fragariae indicates pathogenicity is determined by transcriptional variation in three key races.</title>
        <authorList>
            <person name="Adams T.M."/>
            <person name="Armitage A.D."/>
            <person name="Sobczyk M.K."/>
            <person name="Bates H.J."/>
            <person name="Dunwell J.M."/>
            <person name="Nellist C.F."/>
            <person name="Harrison R.J."/>
        </authorList>
    </citation>
    <scope>NUCLEOTIDE SEQUENCE [LARGE SCALE GENOMIC DNA]</scope>
    <source>
        <strain evidence="3 4">SCRP249</strain>
    </source>
</reference>
<evidence type="ECO:0000256" key="2">
    <source>
        <dbReference type="SAM" id="MobiDB-lite"/>
    </source>
</evidence>
<protein>
    <submittedName>
        <fullName evidence="3">Uncharacterized protein</fullName>
    </submittedName>
</protein>
<feature type="compositionally biased region" description="Low complexity" evidence="2">
    <location>
        <begin position="14"/>
        <end position="28"/>
    </location>
</feature>